<dbReference type="Proteomes" id="UP000095280">
    <property type="component" value="Unplaced"/>
</dbReference>
<reference evidence="3" key="1">
    <citation type="submission" date="2016-11" db="UniProtKB">
        <authorList>
            <consortium name="WormBaseParasite"/>
        </authorList>
    </citation>
    <scope>IDENTIFICATION</scope>
</reference>
<organism evidence="2 3">
    <name type="scientific">Macrostomum lignano</name>
    <dbReference type="NCBI Taxonomy" id="282301"/>
    <lineage>
        <taxon>Eukaryota</taxon>
        <taxon>Metazoa</taxon>
        <taxon>Spiralia</taxon>
        <taxon>Lophotrochozoa</taxon>
        <taxon>Platyhelminthes</taxon>
        <taxon>Rhabditophora</taxon>
        <taxon>Macrostomorpha</taxon>
        <taxon>Macrostomida</taxon>
        <taxon>Macrostomidae</taxon>
        <taxon>Macrostomum</taxon>
    </lineage>
</organism>
<dbReference type="AlphaFoldDB" id="A0A1I8HY16"/>
<feature type="compositionally biased region" description="Low complexity" evidence="1">
    <location>
        <begin position="91"/>
        <end position="101"/>
    </location>
</feature>
<feature type="region of interest" description="Disordered" evidence="1">
    <location>
        <begin position="85"/>
        <end position="106"/>
    </location>
</feature>
<proteinExistence type="predicted"/>
<evidence type="ECO:0000256" key="1">
    <source>
        <dbReference type="SAM" id="MobiDB-lite"/>
    </source>
</evidence>
<evidence type="ECO:0000313" key="2">
    <source>
        <dbReference type="Proteomes" id="UP000095280"/>
    </source>
</evidence>
<name>A0A1I8HY16_9PLAT</name>
<dbReference type="WBParaSite" id="maker-uti_cns_0008532-snap-gene-0.2-mRNA-1">
    <property type="protein sequence ID" value="maker-uti_cns_0008532-snap-gene-0.2-mRNA-1"/>
    <property type="gene ID" value="maker-uti_cns_0008532-snap-gene-0.2"/>
</dbReference>
<sequence length="177" mass="19415">GLRRCGPVPPSQFLQRRRAGRAAVAAAFGEDRPPGGAEKARQPLPAGMMSVMGRPVQLARRMSTVEMVVHNEEGETEEVEIDVADVETEAGSQRSGSSISDRISRRRNSELAADIIRLSAAHRRREFVQLLNEHRAIVHQLQTTGVASDSRRSNQRPPSLAGVIQEGSVEEKDKENC</sequence>
<protein>
    <submittedName>
        <fullName evidence="3">Os08g0506000 protein</fullName>
    </submittedName>
</protein>
<keyword evidence="2" id="KW-1185">Reference proteome</keyword>
<evidence type="ECO:0000313" key="3">
    <source>
        <dbReference type="WBParaSite" id="maker-uti_cns_0008532-snap-gene-0.2-mRNA-1"/>
    </source>
</evidence>
<accession>A0A1I8HY16</accession>
<feature type="region of interest" description="Disordered" evidence="1">
    <location>
        <begin position="142"/>
        <end position="177"/>
    </location>
</feature>